<gene>
    <name evidence="1" type="ORF">F5147DRAFT_650870</name>
</gene>
<reference evidence="1" key="1">
    <citation type="journal article" date="2020" name="New Phytol.">
        <title>Comparative genomics reveals dynamic genome evolution in host specialist ectomycorrhizal fungi.</title>
        <authorList>
            <person name="Lofgren L.A."/>
            <person name="Nguyen N.H."/>
            <person name="Vilgalys R."/>
            <person name="Ruytinx J."/>
            <person name="Liao H.L."/>
            <person name="Branco S."/>
            <person name="Kuo A."/>
            <person name="LaButti K."/>
            <person name="Lipzen A."/>
            <person name="Andreopoulos W."/>
            <person name="Pangilinan J."/>
            <person name="Riley R."/>
            <person name="Hundley H."/>
            <person name="Na H."/>
            <person name="Barry K."/>
            <person name="Grigoriev I.V."/>
            <person name="Stajich J.E."/>
            <person name="Kennedy P.G."/>
        </authorList>
    </citation>
    <scope>NUCLEOTIDE SEQUENCE</scope>
    <source>
        <strain evidence="1">FC423</strain>
    </source>
</reference>
<name>A0A9P7FCG2_9AGAM</name>
<dbReference type="EMBL" id="JABBWM010000015">
    <property type="protein sequence ID" value="KAG2112216.1"/>
    <property type="molecule type" value="Genomic_DNA"/>
</dbReference>
<dbReference type="Proteomes" id="UP000823399">
    <property type="component" value="Unassembled WGS sequence"/>
</dbReference>
<protein>
    <submittedName>
        <fullName evidence="1">Uncharacterized protein</fullName>
    </submittedName>
</protein>
<sequence>MAFFASTLEYETQEACKEYAECQLQDCCFTYDDPDNDEEPGTFLSEYMLRIFAAHLTAISGKVRVDGLVEFGKPGYLTALMLSAVAAEHALVLVQNCLLVNTDPSDDGGKTHKIIQTLNKATNKMSHTGTAFLSGNWETDTMAYMESIKDLPHKHIQEILTQAEGYMKHTCPQCRISDTGVSMHHFLSVYFSDLVLKSPIDIS</sequence>
<dbReference type="AlphaFoldDB" id="A0A9P7FCG2"/>
<dbReference type="GeneID" id="64695732"/>
<dbReference type="RefSeq" id="XP_041295147.1">
    <property type="nucleotide sequence ID" value="XM_041433473.1"/>
</dbReference>
<evidence type="ECO:0000313" key="2">
    <source>
        <dbReference type="Proteomes" id="UP000823399"/>
    </source>
</evidence>
<keyword evidence="2" id="KW-1185">Reference proteome</keyword>
<organism evidence="1 2">
    <name type="scientific">Suillus discolor</name>
    <dbReference type="NCBI Taxonomy" id="1912936"/>
    <lineage>
        <taxon>Eukaryota</taxon>
        <taxon>Fungi</taxon>
        <taxon>Dikarya</taxon>
        <taxon>Basidiomycota</taxon>
        <taxon>Agaricomycotina</taxon>
        <taxon>Agaricomycetes</taxon>
        <taxon>Agaricomycetidae</taxon>
        <taxon>Boletales</taxon>
        <taxon>Suillineae</taxon>
        <taxon>Suillaceae</taxon>
        <taxon>Suillus</taxon>
    </lineage>
</organism>
<proteinExistence type="predicted"/>
<dbReference type="OrthoDB" id="2755811at2759"/>
<accession>A0A9P7FCG2</accession>
<evidence type="ECO:0000313" key="1">
    <source>
        <dbReference type="EMBL" id="KAG2112216.1"/>
    </source>
</evidence>
<comment type="caution">
    <text evidence="1">The sequence shown here is derived from an EMBL/GenBank/DDBJ whole genome shotgun (WGS) entry which is preliminary data.</text>
</comment>